<evidence type="ECO:0000256" key="1">
    <source>
        <dbReference type="SAM" id="MobiDB-lite"/>
    </source>
</evidence>
<proteinExistence type="predicted"/>
<dbReference type="EMBL" id="CAJPWZ010001117">
    <property type="protein sequence ID" value="CAG2208692.1"/>
    <property type="molecule type" value="Genomic_DNA"/>
</dbReference>
<accession>A0A8S3RKQ8</accession>
<organism evidence="2 3">
    <name type="scientific">Mytilus edulis</name>
    <name type="common">Blue mussel</name>
    <dbReference type="NCBI Taxonomy" id="6550"/>
    <lineage>
        <taxon>Eukaryota</taxon>
        <taxon>Metazoa</taxon>
        <taxon>Spiralia</taxon>
        <taxon>Lophotrochozoa</taxon>
        <taxon>Mollusca</taxon>
        <taxon>Bivalvia</taxon>
        <taxon>Autobranchia</taxon>
        <taxon>Pteriomorphia</taxon>
        <taxon>Mytilida</taxon>
        <taxon>Mytiloidea</taxon>
        <taxon>Mytilidae</taxon>
        <taxon>Mytilinae</taxon>
        <taxon>Mytilus</taxon>
    </lineage>
</organism>
<feature type="region of interest" description="Disordered" evidence="1">
    <location>
        <begin position="21"/>
        <end position="44"/>
    </location>
</feature>
<dbReference type="OrthoDB" id="10573692at2759"/>
<name>A0A8S3RKQ8_MYTED</name>
<reference evidence="2" key="1">
    <citation type="submission" date="2021-03" db="EMBL/GenBank/DDBJ databases">
        <authorList>
            <person name="Bekaert M."/>
        </authorList>
    </citation>
    <scope>NUCLEOTIDE SEQUENCE</scope>
</reference>
<feature type="compositionally biased region" description="Basic and acidic residues" evidence="1">
    <location>
        <begin position="32"/>
        <end position="44"/>
    </location>
</feature>
<keyword evidence="3" id="KW-1185">Reference proteome</keyword>
<evidence type="ECO:0000313" key="2">
    <source>
        <dbReference type="EMBL" id="CAG2208692.1"/>
    </source>
</evidence>
<comment type="caution">
    <text evidence="2">The sequence shown here is derived from an EMBL/GenBank/DDBJ whole genome shotgun (WGS) entry which is preliminary data.</text>
</comment>
<protein>
    <submittedName>
        <fullName evidence="2">Uncharacterized protein</fullName>
    </submittedName>
</protein>
<dbReference type="AlphaFoldDB" id="A0A8S3RKQ8"/>
<evidence type="ECO:0000313" key="3">
    <source>
        <dbReference type="Proteomes" id="UP000683360"/>
    </source>
</evidence>
<sequence>MKGIPVQELAFNLQRERARLFGLGSSRSTGPDNKRQKNVDEIDHRDRSFLHKKNMLDSCEVLEVTAENMSSSGSGRCWLRERRRQEKEDERYCQVMREADEDHCVPMVITRKQELERDQKKYQEVLQAADEDMGIPIVVRINPTEAEQYHQLVKEADEDPFIPPI</sequence>
<gene>
    <name evidence="2" type="ORF">MEDL_22854</name>
</gene>
<dbReference type="Proteomes" id="UP000683360">
    <property type="component" value="Unassembled WGS sequence"/>
</dbReference>